<keyword evidence="5" id="KW-0808">Transferase</keyword>
<keyword evidence="5" id="KW-0418">Kinase</keyword>
<evidence type="ECO:0000313" key="5">
    <source>
        <dbReference type="EMBL" id="EMA58573.1"/>
    </source>
</evidence>
<sequence length="193" mass="20484">MTDHNPSTPPTQPETAEPRQSTDAVTATESAAAGAGSVDGEPGRIDVLHVDPDPRSAELLATFAAHAADPISVRSVGRAEAALAAIDGTDCVVTEQRLPDGSGVALVDRLRGDGETLPVVFHTTHRDERVEARAFGVGADAYFEKRSSRGQYERILDCVRSLVETRDSRRFGPAEPPSVDDPPGASETIRSEE</sequence>
<gene>
    <name evidence="5" type="ORF">C469_12980</name>
</gene>
<dbReference type="Pfam" id="PF00072">
    <property type="entry name" value="Response_reg"/>
    <property type="match status" value="1"/>
</dbReference>
<keyword evidence="1" id="KW-0597">Phosphoprotein</keyword>
<evidence type="ECO:0000313" key="6">
    <source>
        <dbReference type="Proteomes" id="UP000011650"/>
    </source>
</evidence>
<evidence type="ECO:0000256" key="3">
    <source>
        <dbReference type="SAM" id="MobiDB-lite"/>
    </source>
</evidence>
<feature type="region of interest" description="Disordered" evidence="3">
    <location>
        <begin position="1"/>
        <end position="46"/>
    </location>
</feature>
<dbReference type="PROSITE" id="PS50110">
    <property type="entry name" value="RESPONSE_REGULATORY"/>
    <property type="match status" value="1"/>
</dbReference>
<name>M0NLY1_9EURY</name>
<feature type="region of interest" description="Disordered" evidence="3">
    <location>
        <begin position="166"/>
        <end position="193"/>
    </location>
</feature>
<dbReference type="Gene3D" id="3.40.50.2300">
    <property type="match status" value="1"/>
</dbReference>
<comment type="caution">
    <text evidence="5">The sequence shown here is derived from an EMBL/GenBank/DDBJ whole genome shotgun (WGS) entry which is preliminary data.</text>
</comment>
<evidence type="ECO:0000256" key="2">
    <source>
        <dbReference type="PROSITE-ProRule" id="PRU00169"/>
    </source>
</evidence>
<dbReference type="InterPro" id="IPR050595">
    <property type="entry name" value="Bact_response_regulator"/>
</dbReference>
<comment type="caution">
    <text evidence="2">Lacks conserved residue(s) required for the propagation of feature annotation.</text>
</comment>
<feature type="compositionally biased region" description="Low complexity" evidence="3">
    <location>
        <begin position="24"/>
        <end position="38"/>
    </location>
</feature>
<dbReference type="PANTHER" id="PTHR44591">
    <property type="entry name" value="STRESS RESPONSE REGULATOR PROTEIN 1"/>
    <property type="match status" value="1"/>
</dbReference>
<dbReference type="AlphaFoldDB" id="M0NLY1"/>
<proteinExistence type="predicted"/>
<protein>
    <submittedName>
        <fullName evidence="5">Light and oxygen sensing histidine kinase</fullName>
    </submittedName>
</protein>
<organism evidence="5 6">
    <name type="scientific">Halorubrum lipolyticum DSM 21995</name>
    <dbReference type="NCBI Taxonomy" id="1227482"/>
    <lineage>
        <taxon>Archaea</taxon>
        <taxon>Methanobacteriati</taxon>
        <taxon>Methanobacteriota</taxon>
        <taxon>Stenosarchaea group</taxon>
        <taxon>Halobacteria</taxon>
        <taxon>Halobacteriales</taxon>
        <taxon>Haloferacaceae</taxon>
        <taxon>Halorubrum</taxon>
    </lineage>
</organism>
<dbReference type="RefSeq" id="WP_008007226.1">
    <property type="nucleotide sequence ID" value="NZ_AOJG01000035.1"/>
</dbReference>
<dbReference type="PATRIC" id="fig|1227482.3.peg.2623"/>
<dbReference type="STRING" id="1227482.C469_12980"/>
<dbReference type="SMART" id="SM00448">
    <property type="entry name" value="REC"/>
    <property type="match status" value="1"/>
</dbReference>
<dbReference type="InterPro" id="IPR001789">
    <property type="entry name" value="Sig_transdc_resp-reg_receiver"/>
</dbReference>
<accession>M0NLY1</accession>
<dbReference type="InterPro" id="IPR011006">
    <property type="entry name" value="CheY-like_superfamily"/>
</dbReference>
<dbReference type="GO" id="GO:0016301">
    <property type="term" value="F:kinase activity"/>
    <property type="evidence" value="ECO:0007669"/>
    <property type="project" value="UniProtKB-KW"/>
</dbReference>
<keyword evidence="6" id="KW-1185">Reference proteome</keyword>
<dbReference type="EMBL" id="AOJG01000035">
    <property type="protein sequence ID" value="EMA58573.1"/>
    <property type="molecule type" value="Genomic_DNA"/>
</dbReference>
<reference evidence="5 6" key="1">
    <citation type="journal article" date="2014" name="PLoS Genet.">
        <title>Phylogenetically driven sequencing of extremely halophilic archaea reveals strategies for static and dynamic osmo-response.</title>
        <authorList>
            <person name="Becker E.A."/>
            <person name="Seitzer P.M."/>
            <person name="Tritt A."/>
            <person name="Larsen D."/>
            <person name="Krusor M."/>
            <person name="Yao A.I."/>
            <person name="Wu D."/>
            <person name="Madern D."/>
            <person name="Eisen J.A."/>
            <person name="Darling A.E."/>
            <person name="Facciotti M.T."/>
        </authorList>
    </citation>
    <scope>NUCLEOTIDE SEQUENCE [LARGE SCALE GENOMIC DNA]</scope>
    <source>
        <strain evidence="5 6">DSM 21995</strain>
    </source>
</reference>
<evidence type="ECO:0000259" key="4">
    <source>
        <dbReference type="PROSITE" id="PS50110"/>
    </source>
</evidence>
<feature type="domain" description="Response regulatory" evidence="4">
    <location>
        <begin position="46"/>
        <end position="160"/>
    </location>
</feature>
<dbReference type="Proteomes" id="UP000011650">
    <property type="component" value="Unassembled WGS sequence"/>
</dbReference>
<dbReference type="SUPFAM" id="SSF52172">
    <property type="entry name" value="CheY-like"/>
    <property type="match status" value="1"/>
</dbReference>
<dbReference type="OrthoDB" id="330337at2157"/>
<dbReference type="CDD" id="cd00156">
    <property type="entry name" value="REC"/>
    <property type="match status" value="1"/>
</dbReference>
<evidence type="ECO:0000256" key="1">
    <source>
        <dbReference type="ARBA" id="ARBA00022553"/>
    </source>
</evidence>
<dbReference type="GO" id="GO:0000160">
    <property type="term" value="P:phosphorelay signal transduction system"/>
    <property type="evidence" value="ECO:0007669"/>
    <property type="project" value="InterPro"/>
</dbReference>
<dbReference type="PANTHER" id="PTHR44591:SF25">
    <property type="entry name" value="CHEMOTAXIS TWO-COMPONENT RESPONSE REGULATOR"/>
    <property type="match status" value="1"/>
</dbReference>